<evidence type="ECO:0000256" key="4">
    <source>
        <dbReference type="ARBA" id="ARBA00022448"/>
    </source>
</evidence>
<dbReference type="EMBL" id="JAPUBN010000015">
    <property type="protein sequence ID" value="MCZ2721907.1"/>
    <property type="molecule type" value="Genomic_DNA"/>
</dbReference>
<evidence type="ECO:0000256" key="11">
    <source>
        <dbReference type="ARBA" id="ARBA00023136"/>
    </source>
</evidence>
<feature type="transmembrane region" description="Helical" evidence="13">
    <location>
        <begin position="206"/>
        <end position="229"/>
    </location>
</feature>
<keyword evidence="7 13" id="KW-0812">Transmembrane</keyword>
<keyword evidence="5" id="KW-1003">Cell membrane</keyword>
<name>A0ABT4JV36_9GAMM</name>
<evidence type="ECO:0000256" key="9">
    <source>
        <dbReference type="ARBA" id="ARBA00023065"/>
    </source>
</evidence>
<feature type="transmembrane region" description="Helical" evidence="13">
    <location>
        <begin position="100"/>
        <end position="125"/>
    </location>
</feature>
<feature type="transmembrane region" description="Helical" evidence="13">
    <location>
        <begin position="285"/>
        <end position="307"/>
    </location>
</feature>
<protein>
    <recommendedName>
        <fullName evidence="13">Nickel/cobalt efflux system</fullName>
    </recommendedName>
</protein>
<comment type="similarity">
    <text evidence="13">Belongs to the NiCoT transporter (TC 2.A.52) family.</text>
</comment>
<evidence type="ECO:0000313" key="15">
    <source>
        <dbReference type="Proteomes" id="UP001149719"/>
    </source>
</evidence>
<feature type="transmembrane region" description="Helical" evidence="13">
    <location>
        <begin position="137"/>
        <end position="155"/>
    </location>
</feature>
<evidence type="ECO:0000256" key="7">
    <source>
        <dbReference type="ARBA" id="ARBA00022692"/>
    </source>
</evidence>
<evidence type="ECO:0000256" key="8">
    <source>
        <dbReference type="ARBA" id="ARBA00022989"/>
    </source>
</evidence>
<proteinExistence type="inferred from homology"/>
<keyword evidence="4 13" id="KW-0813">Transport</keyword>
<keyword evidence="9" id="KW-0406">Ion transport</keyword>
<dbReference type="Pfam" id="PF03824">
    <property type="entry name" value="NicO"/>
    <property type="match status" value="2"/>
</dbReference>
<keyword evidence="6" id="KW-0533">Nickel</keyword>
<keyword evidence="15" id="KW-1185">Reference proteome</keyword>
<feature type="transmembrane region" description="Helical" evidence="13">
    <location>
        <begin position="235"/>
        <end position="264"/>
    </location>
</feature>
<dbReference type="PANTHER" id="PTHR40659">
    <property type="entry name" value="NICKEL/COBALT EFFLUX SYSTEM RCNA"/>
    <property type="match status" value="1"/>
</dbReference>
<keyword evidence="12" id="KW-0170">Cobalt</keyword>
<comment type="function">
    <text evidence="1">Efflux system for nickel and cobalt.</text>
</comment>
<evidence type="ECO:0000256" key="13">
    <source>
        <dbReference type="RuleBase" id="RU362101"/>
    </source>
</evidence>
<dbReference type="InterPro" id="IPR011541">
    <property type="entry name" value="Ni/Co_transpt_high_affinity"/>
</dbReference>
<keyword evidence="3" id="KW-0171">Cobalt transport</keyword>
<keyword evidence="8 13" id="KW-1133">Transmembrane helix</keyword>
<reference evidence="14" key="1">
    <citation type="submission" date="2022-12" db="EMBL/GenBank/DDBJ databases">
        <title>Marinomonas 15G1-11 sp. nov, isolated from marine algae.</title>
        <authorList>
            <person name="Butt M."/>
            <person name="Choi D.G."/>
            <person name="Kim J.M."/>
            <person name="Lee J.K."/>
            <person name="Baek J.H."/>
            <person name="Jeon C.O."/>
        </authorList>
    </citation>
    <scope>NUCLEOTIDE SEQUENCE</scope>
    <source>
        <strain evidence="14">15G1-11</strain>
    </source>
</reference>
<feature type="transmembrane region" description="Helical" evidence="13">
    <location>
        <begin position="57"/>
        <end position="79"/>
    </location>
</feature>
<organism evidence="14 15">
    <name type="scientific">Marinomonas phaeophyticola</name>
    <dbReference type="NCBI Taxonomy" id="3004091"/>
    <lineage>
        <taxon>Bacteria</taxon>
        <taxon>Pseudomonadati</taxon>
        <taxon>Pseudomonadota</taxon>
        <taxon>Gammaproteobacteria</taxon>
        <taxon>Oceanospirillales</taxon>
        <taxon>Oceanospirillaceae</taxon>
        <taxon>Marinomonas</taxon>
    </lineage>
</organism>
<evidence type="ECO:0000256" key="6">
    <source>
        <dbReference type="ARBA" id="ARBA00022596"/>
    </source>
</evidence>
<dbReference type="InterPro" id="IPR051224">
    <property type="entry name" value="NiCoT_RcnA"/>
</dbReference>
<accession>A0ABT4JV36</accession>
<comment type="caution">
    <text evidence="14">The sequence shown here is derived from an EMBL/GenBank/DDBJ whole genome shotgun (WGS) entry which is preliminary data.</text>
</comment>
<evidence type="ECO:0000313" key="14">
    <source>
        <dbReference type="EMBL" id="MCZ2721907.1"/>
    </source>
</evidence>
<evidence type="ECO:0000256" key="12">
    <source>
        <dbReference type="ARBA" id="ARBA00023285"/>
    </source>
</evidence>
<dbReference type="Proteomes" id="UP001149719">
    <property type="component" value="Unassembled WGS sequence"/>
</dbReference>
<evidence type="ECO:0000256" key="10">
    <source>
        <dbReference type="ARBA" id="ARBA00023112"/>
    </source>
</evidence>
<evidence type="ECO:0000256" key="1">
    <source>
        <dbReference type="ARBA" id="ARBA00002510"/>
    </source>
</evidence>
<dbReference type="PANTHER" id="PTHR40659:SF1">
    <property type="entry name" value="NICKEL_COBALT EFFLUX SYSTEM RCNA"/>
    <property type="match status" value="1"/>
</dbReference>
<keyword evidence="11 13" id="KW-0472">Membrane</keyword>
<sequence>MKFLLSTILLCLLLIVWFVFRDVTGYQSITHWLMSQQLQFHRNLVISMRSLSEGSNVGLLMSCVGVSFLYGVFHAVGPGHGKAVISSYMLASHASIRQGVGLSLVSAFAQGLMAVLCVLLLGYVFDLAGQATRVSRLFEMASFMMITLMGVWMLIRILRNKPACCDHHHDHDHDHDHEPHTYVEPCHLHGSQPHDAFQKRDNVQRYAWWSMIGAIGIRPCSGAILVLLFSLSAGILHWGILATFAMSLGTAITVSVLAAMSVLFRQSVYSQSSSLVWRERLMKGFGLIASMLLILIGVSMLVGYFNYSDRML</sequence>
<comment type="subcellular location">
    <subcellularLocation>
        <location evidence="2 13">Cell membrane</location>
        <topology evidence="2 13">Multi-pass membrane protein</topology>
    </subcellularLocation>
</comment>
<dbReference type="RefSeq" id="WP_269125086.1">
    <property type="nucleotide sequence ID" value="NZ_JAPUBN010000015.1"/>
</dbReference>
<keyword evidence="10" id="KW-0921">Nickel transport</keyword>
<evidence type="ECO:0000256" key="3">
    <source>
        <dbReference type="ARBA" id="ARBA00022426"/>
    </source>
</evidence>
<evidence type="ECO:0000256" key="2">
    <source>
        <dbReference type="ARBA" id="ARBA00004651"/>
    </source>
</evidence>
<evidence type="ECO:0000256" key="5">
    <source>
        <dbReference type="ARBA" id="ARBA00022475"/>
    </source>
</evidence>
<gene>
    <name evidence="14" type="ORF">O1D97_09655</name>
</gene>